<protein>
    <recommendedName>
        <fullName evidence="4">SWIM-type domain-containing protein</fullName>
    </recommendedName>
</protein>
<reference evidence="2 3" key="1">
    <citation type="submission" date="2015-06" db="EMBL/GenBank/DDBJ databases">
        <title>Investigation of pathophysiology for high-risk pregnancy and development of treatment modality based on it.</title>
        <authorList>
            <person name="Kim B.-C."/>
            <person name="Lim S."/>
        </authorList>
    </citation>
    <scope>NUCLEOTIDE SEQUENCE [LARGE SCALE GENOMIC DNA]</scope>
    <source>
        <strain evidence="2 3">AD1-86</strain>
    </source>
</reference>
<evidence type="ECO:0000313" key="3">
    <source>
        <dbReference type="Proteomes" id="UP000092596"/>
    </source>
</evidence>
<dbReference type="EMBL" id="CP012117">
    <property type="protein sequence ID" value="ANP26718.1"/>
    <property type="molecule type" value="Genomic_DNA"/>
</dbReference>
<dbReference type="KEGG" id="dva:DAD186_01590"/>
<dbReference type="RefSeq" id="WP_065247099.1">
    <property type="nucleotide sequence ID" value="NZ_CP012117.1"/>
</dbReference>
<dbReference type="PANTHER" id="PTHR38133">
    <property type="entry name" value="SLR1429 PROTEIN"/>
    <property type="match status" value="1"/>
</dbReference>
<dbReference type="AlphaFoldDB" id="A0A1B0ZFJ2"/>
<accession>A0A1B0ZFJ2</accession>
<sequence>MSIEMASKRGAIGESFLATEFLARAEVQLGRTRLAAGKRLARAGAVQWLDVTLGHVKAEVSAAIDGTLTHPQLDFGPRLPHDIDALVARAARDPHEILAVLAGTYDNADERALDREGLSLLPSAELPLSFGCTCLRWPDVCEHVWALAVAFTEHIDRAPADYLALLGLDVERLHLTEGVSDAPPATVGPDPHVETRTRFDPARLESEILVRAMSEESAALVAAFYAEAQRGGDVPHIETKGRGQGDGSRADTGDD</sequence>
<proteinExistence type="predicted"/>
<feature type="region of interest" description="Disordered" evidence="1">
    <location>
        <begin position="233"/>
        <end position="255"/>
    </location>
</feature>
<dbReference type="STRING" id="1630135.DAD186_01590"/>
<organism evidence="2 3">
    <name type="scientific">Dermabacter vaginalis</name>
    <dbReference type="NCBI Taxonomy" id="1630135"/>
    <lineage>
        <taxon>Bacteria</taxon>
        <taxon>Bacillati</taxon>
        <taxon>Actinomycetota</taxon>
        <taxon>Actinomycetes</taxon>
        <taxon>Micrococcales</taxon>
        <taxon>Dermabacteraceae</taxon>
        <taxon>Dermabacter</taxon>
    </lineage>
</organism>
<name>A0A1B0ZFJ2_9MICO</name>
<gene>
    <name evidence="2" type="ORF">DAD186_01590</name>
</gene>
<dbReference type="Proteomes" id="UP000092596">
    <property type="component" value="Chromosome"/>
</dbReference>
<evidence type="ECO:0000313" key="2">
    <source>
        <dbReference type="EMBL" id="ANP26718.1"/>
    </source>
</evidence>
<evidence type="ECO:0008006" key="4">
    <source>
        <dbReference type="Google" id="ProtNLM"/>
    </source>
</evidence>
<dbReference type="PANTHER" id="PTHR38133:SF1">
    <property type="entry name" value="SLR1429 PROTEIN"/>
    <property type="match status" value="1"/>
</dbReference>
<evidence type="ECO:0000256" key="1">
    <source>
        <dbReference type="SAM" id="MobiDB-lite"/>
    </source>
</evidence>